<organism evidence="7">
    <name type="scientific">Salix viminalis</name>
    <name type="common">Common osier</name>
    <name type="synonym">Basket willow</name>
    <dbReference type="NCBI Taxonomy" id="40686"/>
    <lineage>
        <taxon>Eukaryota</taxon>
        <taxon>Viridiplantae</taxon>
        <taxon>Streptophyta</taxon>
        <taxon>Embryophyta</taxon>
        <taxon>Tracheophyta</taxon>
        <taxon>Spermatophyta</taxon>
        <taxon>Magnoliopsida</taxon>
        <taxon>eudicotyledons</taxon>
        <taxon>Gunneridae</taxon>
        <taxon>Pentapetalae</taxon>
        <taxon>rosids</taxon>
        <taxon>fabids</taxon>
        <taxon>Malpighiales</taxon>
        <taxon>Salicaceae</taxon>
        <taxon>Saliceae</taxon>
        <taxon>Salix</taxon>
    </lineage>
</organism>
<dbReference type="InterPro" id="IPR002401">
    <property type="entry name" value="Cyt_P450_E_grp-I"/>
</dbReference>
<dbReference type="PROSITE" id="PS00086">
    <property type="entry name" value="CYTOCHROME_P450"/>
    <property type="match status" value="1"/>
</dbReference>
<keyword evidence="3 6" id="KW-0560">Oxidoreductase</keyword>
<evidence type="ECO:0000256" key="6">
    <source>
        <dbReference type="RuleBase" id="RU000461"/>
    </source>
</evidence>
<gene>
    <name evidence="7" type="ORF">SVIM_LOCUS221888</name>
</gene>
<reference evidence="7" key="1">
    <citation type="submission" date="2019-03" db="EMBL/GenBank/DDBJ databases">
        <authorList>
            <person name="Mank J."/>
            <person name="Almeida P."/>
        </authorList>
    </citation>
    <scope>NUCLEOTIDE SEQUENCE</scope>
    <source>
        <strain evidence="7">78183</strain>
    </source>
</reference>
<dbReference type="Pfam" id="PF00067">
    <property type="entry name" value="p450"/>
    <property type="match status" value="1"/>
</dbReference>
<proteinExistence type="inferred from homology"/>
<dbReference type="InterPro" id="IPR001128">
    <property type="entry name" value="Cyt_P450"/>
</dbReference>
<evidence type="ECO:0000256" key="1">
    <source>
        <dbReference type="ARBA" id="ARBA00022617"/>
    </source>
</evidence>
<dbReference type="EMBL" id="CAADRP010001530">
    <property type="protein sequence ID" value="VFU39675.1"/>
    <property type="molecule type" value="Genomic_DNA"/>
</dbReference>
<sequence>MDVMISNLAEGPDQISGYSRDVIIKATSLILTSTGAGSTATVKLDLELICFPTATTLTWALSLLLNNPAVLKAAQEELDKQVGREKWVEESDIQKLKYLQAIVKETLRLYPPGPLTGIREAMEDCSVGGYDVPKGTRVEFIPFSSGRRSCPAINLGLLVVHLTLARILQGFDLTTVAGLPVDMVEGPGIALPKENPLEAVIKPRLGLELY</sequence>
<dbReference type="GO" id="GO:0004497">
    <property type="term" value="F:monooxygenase activity"/>
    <property type="evidence" value="ECO:0007669"/>
    <property type="project" value="UniProtKB-KW"/>
</dbReference>
<dbReference type="SUPFAM" id="SSF48264">
    <property type="entry name" value="Cytochrome P450"/>
    <property type="match status" value="1"/>
</dbReference>
<dbReference type="PRINTS" id="PR00463">
    <property type="entry name" value="EP450I"/>
</dbReference>
<keyword evidence="1 6" id="KW-0349">Heme</keyword>
<evidence type="ECO:0000256" key="4">
    <source>
        <dbReference type="ARBA" id="ARBA00023004"/>
    </source>
</evidence>
<dbReference type="GO" id="GO:0016705">
    <property type="term" value="F:oxidoreductase activity, acting on paired donors, with incorporation or reduction of molecular oxygen"/>
    <property type="evidence" value="ECO:0007669"/>
    <property type="project" value="InterPro"/>
</dbReference>
<dbReference type="InterPro" id="IPR017972">
    <property type="entry name" value="Cyt_P450_CS"/>
</dbReference>
<dbReference type="Gene3D" id="1.10.630.10">
    <property type="entry name" value="Cytochrome P450"/>
    <property type="match status" value="2"/>
</dbReference>
<protein>
    <recommendedName>
        <fullName evidence="8">Cytochrome P450</fullName>
    </recommendedName>
</protein>
<accession>A0A6N2LEZ3</accession>
<dbReference type="InterPro" id="IPR036396">
    <property type="entry name" value="Cyt_P450_sf"/>
</dbReference>
<dbReference type="InterPro" id="IPR050651">
    <property type="entry name" value="Plant_Cytochrome_P450_Monoox"/>
</dbReference>
<dbReference type="GO" id="GO:0020037">
    <property type="term" value="F:heme binding"/>
    <property type="evidence" value="ECO:0007669"/>
    <property type="project" value="InterPro"/>
</dbReference>
<dbReference type="AlphaFoldDB" id="A0A6N2LEZ3"/>
<keyword evidence="4 6" id="KW-0408">Iron</keyword>
<evidence type="ECO:0000313" key="7">
    <source>
        <dbReference type="EMBL" id="VFU39675.1"/>
    </source>
</evidence>
<evidence type="ECO:0000256" key="5">
    <source>
        <dbReference type="ARBA" id="ARBA00023033"/>
    </source>
</evidence>
<evidence type="ECO:0008006" key="8">
    <source>
        <dbReference type="Google" id="ProtNLM"/>
    </source>
</evidence>
<dbReference type="GO" id="GO:0046246">
    <property type="term" value="P:terpene biosynthetic process"/>
    <property type="evidence" value="ECO:0007669"/>
    <property type="project" value="TreeGrafter"/>
</dbReference>
<evidence type="ECO:0000256" key="2">
    <source>
        <dbReference type="ARBA" id="ARBA00022723"/>
    </source>
</evidence>
<dbReference type="PANTHER" id="PTHR47947">
    <property type="entry name" value="CYTOCHROME P450 82C3-RELATED"/>
    <property type="match status" value="1"/>
</dbReference>
<dbReference type="GO" id="GO:0005506">
    <property type="term" value="F:iron ion binding"/>
    <property type="evidence" value="ECO:0007669"/>
    <property type="project" value="InterPro"/>
</dbReference>
<keyword evidence="5 6" id="KW-0503">Monooxygenase</keyword>
<dbReference type="PANTHER" id="PTHR47947:SF25">
    <property type="entry name" value="DIMETHYLNONATRIENE SYNTHASE"/>
    <property type="match status" value="1"/>
</dbReference>
<evidence type="ECO:0000256" key="3">
    <source>
        <dbReference type="ARBA" id="ARBA00023002"/>
    </source>
</evidence>
<name>A0A6N2LEZ3_SALVM</name>
<comment type="similarity">
    <text evidence="6">Belongs to the cytochrome P450 family.</text>
</comment>
<keyword evidence="2 6" id="KW-0479">Metal-binding</keyword>